<dbReference type="GeneID" id="109584725"/>
<reference evidence="2" key="2">
    <citation type="submission" date="2024-06" db="UniProtKB">
        <authorList>
            <consortium name="EnsemblMetazoa"/>
        </authorList>
    </citation>
    <scope>IDENTIFICATION</scope>
</reference>
<organism evidence="2 3">
    <name type="scientific">Amphimedon queenslandica</name>
    <name type="common">Sponge</name>
    <dbReference type="NCBI Taxonomy" id="400682"/>
    <lineage>
        <taxon>Eukaryota</taxon>
        <taxon>Metazoa</taxon>
        <taxon>Porifera</taxon>
        <taxon>Demospongiae</taxon>
        <taxon>Heteroscleromorpha</taxon>
        <taxon>Haplosclerida</taxon>
        <taxon>Niphatidae</taxon>
        <taxon>Amphimedon</taxon>
    </lineage>
</organism>
<evidence type="ECO:0000313" key="2">
    <source>
        <dbReference type="EnsemblMetazoa" id="XP_019856112.1"/>
    </source>
</evidence>
<reference evidence="3" key="1">
    <citation type="journal article" date="2010" name="Nature">
        <title>The Amphimedon queenslandica genome and the evolution of animal complexity.</title>
        <authorList>
            <person name="Srivastava M."/>
            <person name="Simakov O."/>
            <person name="Chapman J."/>
            <person name="Fahey B."/>
            <person name="Gauthier M.E."/>
            <person name="Mitros T."/>
            <person name="Richards G.S."/>
            <person name="Conaco C."/>
            <person name="Dacre M."/>
            <person name="Hellsten U."/>
            <person name="Larroux C."/>
            <person name="Putnam N.H."/>
            <person name="Stanke M."/>
            <person name="Adamska M."/>
            <person name="Darling A."/>
            <person name="Degnan S.M."/>
            <person name="Oakley T.H."/>
            <person name="Plachetzki D.C."/>
            <person name="Zhai Y."/>
            <person name="Adamski M."/>
            <person name="Calcino A."/>
            <person name="Cummins S.F."/>
            <person name="Goodstein D.M."/>
            <person name="Harris C."/>
            <person name="Jackson D.J."/>
            <person name="Leys S.P."/>
            <person name="Shu S."/>
            <person name="Woodcroft B.J."/>
            <person name="Vervoort M."/>
            <person name="Kosik K.S."/>
            <person name="Manning G."/>
            <person name="Degnan B.M."/>
            <person name="Rokhsar D.S."/>
        </authorList>
    </citation>
    <scope>NUCLEOTIDE SEQUENCE [LARGE SCALE GENOMIC DNA]</scope>
</reference>
<name>A0AAN0JH53_AMPQE</name>
<dbReference type="RefSeq" id="XP_019856112.1">
    <property type="nucleotide sequence ID" value="XM_020000553.1"/>
</dbReference>
<dbReference type="KEGG" id="aqu:109584725"/>
<evidence type="ECO:0000256" key="1">
    <source>
        <dbReference type="SAM" id="Phobius"/>
    </source>
</evidence>
<dbReference type="AlphaFoldDB" id="A0AAN0JH53"/>
<protein>
    <recommendedName>
        <fullName evidence="4">Fibronectin type-III domain-containing protein</fullName>
    </recommendedName>
</protein>
<keyword evidence="1" id="KW-0812">Transmembrane</keyword>
<evidence type="ECO:0008006" key="4">
    <source>
        <dbReference type="Google" id="ProtNLM"/>
    </source>
</evidence>
<keyword evidence="1" id="KW-1133">Transmembrane helix</keyword>
<dbReference type="EnsemblMetazoa" id="XM_020000553.1">
    <property type="protein sequence ID" value="XP_019856112.1"/>
    <property type="gene ID" value="LOC109584725"/>
</dbReference>
<feature type="transmembrane region" description="Helical" evidence="1">
    <location>
        <begin position="80"/>
        <end position="105"/>
    </location>
</feature>
<dbReference type="Proteomes" id="UP000007879">
    <property type="component" value="Unassembled WGS sequence"/>
</dbReference>
<keyword evidence="1" id="KW-0472">Membrane</keyword>
<proteinExistence type="predicted"/>
<keyword evidence="3" id="KW-1185">Reference proteome</keyword>
<sequence>MAYDDEYINTEILQLCNSSNGNTFINITGLNDMSCFIFCVRAYTSNGYGDWIVFVNETLKLPPQPSYSCPSINYTTDSVIALGVIVGVLLILLTVSFIFNIYCFIKKKSPSTANRQTKANDDIAMQVCEPYEIRKANLSEEYEAVYDECQTSPDVVYECIMPNECVTTT</sequence>
<evidence type="ECO:0000313" key="3">
    <source>
        <dbReference type="Proteomes" id="UP000007879"/>
    </source>
</evidence>
<accession>A0AAN0JH53</accession>